<reference evidence="3" key="1">
    <citation type="submission" date="2020-03" db="EMBL/GenBank/DDBJ databases">
        <title>Melopsittacus undulatus (budgerigar) genome, bMelUnd1, maternal haplotype with Z.</title>
        <authorList>
            <person name="Gedman G."/>
            <person name="Mountcastle J."/>
            <person name="Haase B."/>
            <person name="Formenti G."/>
            <person name="Wright T."/>
            <person name="Apodaca J."/>
            <person name="Pelan S."/>
            <person name="Chow W."/>
            <person name="Rhie A."/>
            <person name="Howe K."/>
            <person name="Fedrigo O."/>
            <person name="Jarvis E.D."/>
        </authorList>
    </citation>
    <scope>NUCLEOTIDE SEQUENCE [LARGE SCALE GENOMIC DNA]</scope>
</reference>
<comment type="similarity">
    <text evidence="1">Belongs to the STK19 family.</text>
</comment>
<dbReference type="GO" id="GO:0046579">
    <property type="term" value="P:positive regulation of Ras protein signal transduction"/>
    <property type="evidence" value="ECO:0007669"/>
    <property type="project" value="TreeGrafter"/>
</dbReference>
<name>A0A8V5GVS8_MELUD</name>
<organism evidence="3 4">
    <name type="scientific">Melopsittacus undulatus</name>
    <name type="common">Budgerigar</name>
    <name type="synonym">Psittacus undulatus</name>
    <dbReference type="NCBI Taxonomy" id="13146"/>
    <lineage>
        <taxon>Eukaryota</taxon>
        <taxon>Metazoa</taxon>
        <taxon>Chordata</taxon>
        <taxon>Craniata</taxon>
        <taxon>Vertebrata</taxon>
        <taxon>Euteleostomi</taxon>
        <taxon>Archelosauria</taxon>
        <taxon>Archosauria</taxon>
        <taxon>Dinosauria</taxon>
        <taxon>Saurischia</taxon>
        <taxon>Theropoda</taxon>
        <taxon>Coelurosauria</taxon>
        <taxon>Aves</taxon>
        <taxon>Neognathae</taxon>
        <taxon>Neoaves</taxon>
        <taxon>Telluraves</taxon>
        <taxon>Australaves</taxon>
        <taxon>Psittaciformes</taxon>
        <taxon>Psittaculidae</taxon>
        <taxon>Melopsittacus</taxon>
    </lineage>
</organism>
<dbReference type="PANTHER" id="PTHR15243">
    <property type="entry name" value="SERINE/THREONINE-PROTEIN KINASE 19"/>
    <property type="match status" value="1"/>
</dbReference>
<protein>
    <submittedName>
        <fullName evidence="3">Uncharacterized protein</fullName>
    </submittedName>
</protein>
<dbReference type="AlphaFoldDB" id="A0A8V5GVS8"/>
<dbReference type="Ensembl" id="ENSMUNT00000029356.1">
    <property type="protein sequence ID" value="ENSMUNP00000025863.1"/>
    <property type="gene ID" value="ENSMUNG00000020993.1"/>
</dbReference>
<dbReference type="OrthoDB" id="10261701at2759"/>
<feature type="compositionally biased region" description="Polar residues" evidence="2">
    <location>
        <begin position="56"/>
        <end position="75"/>
    </location>
</feature>
<reference evidence="3" key="2">
    <citation type="submission" date="2025-08" db="UniProtKB">
        <authorList>
            <consortium name="Ensembl"/>
        </authorList>
    </citation>
    <scope>IDENTIFICATION</scope>
</reference>
<keyword evidence="4" id="KW-1185">Reference proteome</keyword>
<proteinExistence type="inferred from homology"/>
<dbReference type="CTD" id="8859"/>
<feature type="compositionally biased region" description="Low complexity" evidence="2">
    <location>
        <begin position="37"/>
        <end position="55"/>
    </location>
</feature>
<reference evidence="3" key="3">
    <citation type="submission" date="2025-09" db="UniProtKB">
        <authorList>
            <consortium name="Ensembl"/>
        </authorList>
    </citation>
    <scope>IDENTIFICATION</scope>
</reference>
<evidence type="ECO:0000256" key="2">
    <source>
        <dbReference type="SAM" id="MobiDB-lite"/>
    </source>
</evidence>
<accession>A0A8V5GVS8</accession>
<feature type="compositionally biased region" description="Basic residues" evidence="2">
    <location>
        <begin position="86"/>
        <end position="100"/>
    </location>
</feature>
<feature type="region of interest" description="Disordered" evidence="2">
    <location>
        <begin position="33"/>
        <end position="105"/>
    </location>
</feature>
<evidence type="ECO:0000313" key="3">
    <source>
        <dbReference type="Ensembl" id="ENSMUNP00000025863.1"/>
    </source>
</evidence>
<dbReference type="Pfam" id="PF10494">
    <property type="entry name" value="Stk19"/>
    <property type="match status" value="1"/>
</dbReference>
<evidence type="ECO:0000256" key="1">
    <source>
        <dbReference type="ARBA" id="ARBA00093458"/>
    </source>
</evidence>
<dbReference type="InterPro" id="IPR018865">
    <property type="entry name" value="STK19-like"/>
</dbReference>
<dbReference type="RefSeq" id="XP_033929432.1">
    <property type="nucleotide sequence ID" value="XM_034073541.1"/>
</dbReference>
<dbReference type="Proteomes" id="UP000694405">
    <property type="component" value="Unassembled WGS sequence"/>
</dbReference>
<evidence type="ECO:0000313" key="4">
    <source>
        <dbReference type="Proteomes" id="UP000694405"/>
    </source>
</evidence>
<dbReference type="GeneID" id="117438120"/>
<gene>
    <name evidence="3" type="primary">STK19</name>
</gene>
<sequence length="324" mass="35265">MGCRRGLWSGASSAWRSCAASCAKRHTWWGSRRWQPRWRQPPCSSRGTSSSPPASTRNKGTSSNGDGLRVTSSPVARTGIPSPPMSRRRRDGIEAKRRRREGSPGAVEAALGALGALFPIGLFGDLLPPLVLRHQLYSIISDRTAVDRHLDRLRADGRIRLLHVGLGADTLGVVSMEAYREKVLAGAAGSPRAPLIRRFLDGVVGTSTALGYEERELREWGFGDRDVTQLVAAGLLTLRDAGSWWLSVPGLGRFIRAILRGRGVILSRLRRSRHQELLLQELQESRAPPGAAIGLSFILHDLLGAQILCSVPTTSGPMLRLAEP</sequence>
<dbReference type="PANTHER" id="PTHR15243:SF0">
    <property type="entry name" value="SERINE_THREONINE-PROTEIN KINASE 19"/>
    <property type="match status" value="1"/>
</dbReference>